<accession>A0A371P0T2</accession>
<dbReference type="Proteomes" id="UP000261905">
    <property type="component" value="Unassembled WGS sequence"/>
</dbReference>
<dbReference type="RefSeq" id="WP_116049677.1">
    <property type="nucleotide sequence ID" value="NZ_QUBQ01000007.1"/>
</dbReference>
<evidence type="ECO:0000313" key="3">
    <source>
        <dbReference type="Proteomes" id="UP000261905"/>
    </source>
</evidence>
<reference evidence="2 3" key="1">
    <citation type="submission" date="2018-08" db="EMBL/GenBank/DDBJ databases">
        <title>Paenibacillus sp. M4BSY-1, whole genome shotgun sequence.</title>
        <authorList>
            <person name="Tuo L."/>
        </authorList>
    </citation>
    <scope>NUCLEOTIDE SEQUENCE [LARGE SCALE GENOMIC DNA]</scope>
    <source>
        <strain evidence="2 3">M4BSY-1</strain>
    </source>
</reference>
<keyword evidence="3" id="KW-1185">Reference proteome</keyword>
<gene>
    <name evidence="2" type="ORF">DX130_23940</name>
</gene>
<evidence type="ECO:0000256" key="1">
    <source>
        <dbReference type="SAM" id="Phobius"/>
    </source>
</evidence>
<feature type="transmembrane region" description="Helical" evidence="1">
    <location>
        <begin position="6"/>
        <end position="25"/>
    </location>
</feature>
<protein>
    <recommendedName>
        <fullName evidence="4">Glycosyltransferase</fullName>
    </recommendedName>
</protein>
<sequence length="154" mass="17706">MELILLIIGCYAIAALFVHLAFWIGRRRSRSEKHYVLIAGQTQKNMEWYLRMLHAFSRWIGRDIRLTVVDDGASKETLAIVERWKRSGRQVQIHAYAMEDRMQGDDASGKRSQISRGTALHLLWMLQAEGIVSELDHAVLVDLQNPADLSKMPF</sequence>
<keyword evidence="1" id="KW-0812">Transmembrane</keyword>
<proteinExistence type="predicted"/>
<dbReference type="AlphaFoldDB" id="A0A371P0T2"/>
<comment type="caution">
    <text evidence="2">The sequence shown here is derived from an EMBL/GenBank/DDBJ whole genome shotgun (WGS) entry which is preliminary data.</text>
</comment>
<keyword evidence="1" id="KW-1133">Transmembrane helix</keyword>
<dbReference type="OrthoDB" id="2990399at2"/>
<evidence type="ECO:0008006" key="4">
    <source>
        <dbReference type="Google" id="ProtNLM"/>
    </source>
</evidence>
<name>A0A371P0T2_9BACL</name>
<dbReference type="EMBL" id="QUBQ01000007">
    <property type="protein sequence ID" value="REK69557.1"/>
    <property type="molecule type" value="Genomic_DNA"/>
</dbReference>
<keyword evidence="1" id="KW-0472">Membrane</keyword>
<evidence type="ECO:0000313" key="2">
    <source>
        <dbReference type="EMBL" id="REK69557.1"/>
    </source>
</evidence>
<organism evidence="2 3">
    <name type="scientific">Paenibacillus paeoniae</name>
    <dbReference type="NCBI Taxonomy" id="2292705"/>
    <lineage>
        <taxon>Bacteria</taxon>
        <taxon>Bacillati</taxon>
        <taxon>Bacillota</taxon>
        <taxon>Bacilli</taxon>
        <taxon>Bacillales</taxon>
        <taxon>Paenibacillaceae</taxon>
        <taxon>Paenibacillus</taxon>
    </lineage>
</organism>